<evidence type="ECO:0000256" key="7">
    <source>
        <dbReference type="ARBA" id="ARBA00022989"/>
    </source>
</evidence>
<dbReference type="Proteomes" id="UP000320184">
    <property type="component" value="Unassembled WGS sequence"/>
</dbReference>
<dbReference type="PROSITE" id="PS50005">
    <property type="entry name" value="TPR"/>
    <property type="match status" value="1"/>
</dbReference>
<evidence type="ECO:0000256" key="5">
    <source>
        <dbReference type="ARBA" id="ARBA00022737"/>
    </source>
</evidence>
<evidence type="ECO:0000256" key="4">
    <source>
        <dbReference type="ARBA" id="ARBA00022692"/>
    </source>
</evidence>
<feature type="transmembrane region" description="Helical" evidence="12">
    <location>
        <begin position="310"/>
        <end position="328"/>
    </location>
</feature>
<dbReference type="PANTHER" id="PTHR44227">
    <property type="match status" value="1"/>
</dbReference>
<comment type="similarity">
    <text evidence="9">Belongs to the glycosyltransferase 87 family.</text>
</comment>
<reference evidence="13 14" key="1">
    <citation type="journal article" date="2019" name="Nat. Microbiol.">
        <title>Mediterranean grassland soil C-N compound turnover is dependent on rainfall and depth, and is mediated by genomically divergent microorganisms.</title>
        <authorList>
            <person name="Diamond S."/>
            <person name="Andeer P.F."/>
            <person name="Li Z."/>
            <person name="Crits-Christoph A."/>
            <person name="Burstein D."/>
            <person name="Anantharaman K."/>
            <person name="Lane K.R."/>
            <person name="Thomas B.C."/>
            <person name="Pan C."/>
            <person name="Northen T.R."/>
            <person name="Banfield J.F."/>
        </authorList>
    </citation>
    <scope>NUCLEOTIDE SEQUENCE [LARGE SCALE GENOMIC DNA]</scope>
    <source>
        <strain evidence="13">WS_3</strain>
    </source>
</reference>
<keyword evidence="5" id="KW-0677">Repeat</keyword>
<dbReference type="GO" id="GO:0016758">
    <property type="term" value="F:hexosyltransferase activity"/>
    <property type="evidence" value="ECO:0007669"/>
    <property type="project" value="InterPro"/>
</dbReference>
<feature type="transmembrane region" description="Helical" evidence="12">
    <location>
        <begin position="33"/>
        <end position="54"/>
    </location>
</feature>
<sequence>MSPAKKNPGRSVVSASRSRAPTPAMEAMTHHSWWMVVAACAIVYAGALGCGFAFDDHLMIEGNRVVQAGTLRDIFGGEYWGTIAPGAQSHGYRPVTILTLRANHALSGLAPWSYHAMNVLLHALVSLAVLSVARRLGLPERAALAAALLFAVHALHTEAVTAIAGRAELLAALGVLAGLLVHDRGRPYLATGLFALGLLSKENAIVFPALALAWDVVRRRELRWTAYAAYGGVVVGFFALRLAVTGHAMPTFAVLPLDNPLASVSVGQRLLSATAVLGRYAILLVAPIRLSADYALGALPILRTPFNPHFMLGFLVIAGATAGAVALWRRRPDLSFALAALVLGFAPVSNVVIPIHTMMGERLAYLPSVGFCLLVAAVLRPGRAFRAALAIVLLGHAGRTYVRNADWKDDATLFSAAFRVTPGSARVANNYGNVLKLRGDVDGALVQFHRAAAIYPDYTDAYRNEYLTLVGLGRPREAARAAADGARALLRLGYPREALAAAADARRLDPQINLRDVEARAGALLGR</sequence>
<evidence type="ECO:0000256" key="6">
    <source>
        <dbReference type="ARBA" id="ARBA00022803"/>
    </source>
</evidence>
<gene>
    <name evidence="13" type="ORF">E6K73_11390</name>
</gene>
<dbReference type="PANTHER" id="PTHR44227:SF3">
    <property type="entry name" value="PROTEIN O-MANNOSYL-TRANSFERASE TMTC4"/>
    <property type="match status" value="1"/>
</dbReference>
<evidence type="ECO:0000256" key="10">
    <source>
        <dbReference type="PROSITE-ProRule" id="PRU00339"/>
    </source>
</evidence>
<comment type="caution">
    <text evidence="13">The sequence shown here is derived from an EMBL/GenBank/DDBJ whole genome shotgun (WGS) entry which is preliminary data.</text>
</comment>
<keyword evidence="3" id="KW-0808">Transferase</keyword>
<name>A0A538SBH5_UNCEI</name>
<evidence type="ECO:0000256" key="2">
    <source>
        <dbReference type="ARBA" id="ARBA00022475"/>
    </source>
</evidence>
<dbReference type="UniPathway" id="UPA00378"/>
<dbReference type="InterPro" id="IPR019734">
    <property type="entry name" value="TPR_rpt"/>
</dbReference>
<keyword evidence="4 12" id="KW-0812">Transmembrane</keyword>
<evidence type="ECO:0000256" key="9">
    <source>
        <dbReference type="ARBA" id="ARBA00024033"/>
    </source>
</evidence>
<organism evidence="13 14">
    <name type="scientific">Eiseniibacteriota bacterium</name>
    <dbReference type="NCBI Taxonomy" id="2212470"/>
    <lineage>
        <taxon>Bacteria</taxon>
        <taxon>Candidatus Eiseniibacteriota</taxon>
    </lineage>
</organism>
<accession>A0A538SBH5</accession>
<feature type="region of interest" description="Disordered" evidence="11">
    <location>
        <begin position="1"/>
        <end position="20"/>
    </location>
</feature>
<dbReference type="InterPro" id="IPR052346">
    <property type="entry name" value="O-mannosyl-transferase_TMTC"/>
</dbReference>
<evidence type="ECO:0000313" key="13">
    <source>
        <dbReference type="EMBL" id="TMQ48696.1"/>
    </source>
</evidence>
<dbReference type="Pfam" id="PF09594">
    <property type="entry name" value="GT87"/>
    <property type="match status" value="1"/>
</dbReference>
<evidence type="ECO:0000256" key="3">
    <source>
        <dbReference type="ARBA" id="ARBA00022679"/>
    </source>
</evidence>
<evidence type="ECO:0000256" key="8">
    <source>
        <dbReference type="ARBA" id="ARBA00023136"/>
    </source>
</evidence>
<evidence type="ECO:0000256" key="1">
    <source>
        <dbReference type="ARBA" id="ARBA00004651"/>
    </source>
</evidence>
<dbReference type="SUPFAM" id="SSF48452">
    <property type="entry name" value="TPR-like"/>
    <property type="match status" value="1"/>
</dbReference>
<protein>
    <submittedName>
        <fullName evidence="13">DUF2029 domain-containing protein</fullName>
    </submittedName>
</protein>
<proteinExistence type="inferred from homology"/>
<dbReference type="AlphaFoldDB" id="A0A538SBH5"/>
<evidence type="ECO:0000313" key="14">
    <source>
        <dbReference type="Proteomes" id="UP000320184"/>
    </source>
</evidence>
<dbReference type="InterPro" id="IPR018584">
    <property type="entry name" value="GT87"/>
</dbReference>
<feature type="transmembrane region" description="Helical" evidence="12">
    <location>
        <begin position="226"/>
        <end position="249"/>
    </location>
</feature>
<dbReference type="InterPro" id="IPR011990">
    <property type="entry name" value="TPR-like_helical_dom_sf"/>
</dbReference>
<feature type="compositionally biased region" description="Low complexity" evidence="11">
    <location>
        <begin position="10"/>
        <end position="20"/>
    </location>
</feature>
<keyword evidence="6 10" id="KW-0802">TPR repeat</keyword>
<dbReference type="Gene3D" id="1.25.40.10">
    <property type="entry name" value="Tetratricopeptide repeat domain"/>
    <property type="match status" value="1"/>
</dbReference>
<keyword evidence="8 12" id="KW-0472">Membrane</keyword>
<evidence type="ECO:0000256" key="11">
    <source>
        <dbReference type="SAM" id="MobiDB-lite"/>
    </source>
</evidence>
<keyword evidence="7 12" id="KW-1133">Transmembrane helix</keyword>
<comment type="subcellular location">
    <subcellularLocation>
        <location evidence="1">Cell membrane</location>
        <topology evidence="1">Multi-pass membrane protein</topology>
    </subcellularLocation>
</comment>
<evidence type="ECO:0000256" key="12">
    <source>
        <dbReference type="SAM" id="Phobius"/>
    </source>
</evidence>
<feature type="transmembrane region" description="Helical" evidence="12">
    <location>
        <begin position="335"/>
        <end position="356"/>
    </location>
</feature>
<keyword evidence="2" id="KW-1003">Cell membrane</keyword>
<dbReference type="GO" id="GO:0005886">
    <property type="term" value="C:plasma membrane"/>
    <property type="evidence" value="ECO:0007669"/>
    <property type="project" value="UniProtKB-SubCell"/>
</dbReference>
<feature type="repeat" description="TPR" evidence="10">
    <location>
        <begin position="425"/>
        <end position="458"/>
    </location>
</feature>
<feature type="transmembrane region" description="Helical" evidence="12">
    <location>
        <begin position="362"/>
        <end position="379"/>
    </location>
</feature>
<dbReference type="EMBL" id="VBOT01000135">
    <property type="protein sequence ID" value="TMQ48696.1"/>
    <property type="molecule type" value="Genomic_DNA"/>
</dbReference>